<keyword evidence="1" id="KW-1133">Transmembrane helix</keyword>
<evidence type="ECO:0000256" key="1">
    <source>
        <dbReference type="SAM" id="Phobius"/>
    </source>
</evidence>
<keyword evidence="1" id="KW-0472">Membrane</keyword>
<reference evidence="3" key="1">
    <citation type="submission" date="2021-10" db="EMBL/GenBank/DDBJ databases">
        <title>Tropical sea cucumber genome reveals ecological adaptation and Cuvierian tubules defense mechanism.</title>
        <authorList>
            <person name="Chen T."/>
        </authorList>
    </citation>
    <scope>NUCLEOTIDE SEQUENCE</scope>
    <source>
        <strain evidence="3">Nanhai2018</strain>
        <tissue evidence="3">Muscle</tissue>
    </source>
</reference>
<dbReference type="SUPFAM" id="SSF48726">
    <property type="entry name" value="Immunoglobulin"/>
    <property type="match status" value="1"/>
</dbReference>
<name>A0A9Q1BS66_HOLLE</name>
<evidence type="ECO:0000313" key="3">
    <source>
        <dbReference type="EMBL" id="KAJ8031626.1"/>
    </source>
</evidence>
<feature type="chain" id="PRO_5040384097" evidence="2">
    <location>
        <begin position="23"/>
        <end position="535"/>
    </location>
</feature>
<dbReference type="InterPro" id="IPR036179">
    <property type="entry name" value="Ig-like_dom_sf"/>
</dbReference>
<feature type="signal peptide" evidence="2">
    <location>
        <begin position="1"/>
        <end position="22"/>
    </location>
</feature>
<evidence type="ECO:0000313" key="4">
    <source>
        <dbReference type="Proteomes" id="UP001152320"/>
    </source>
</evidence>
<proteinExistence type="predicted"/>
<dbReference type="Proteomes" id="UP001152320">
    <property type="component" value="Chromosome 12"/>
</dbReference>
<keyword evidence="4" id="KW-1185">Reference proteome</keyword>
<dbReference type="EMBL" id="JAIZAY010000012">
    <property type="protein sequence ID" value="KAJ8031626.1"/>
    <property type="molecule type" value="Genomic_DNA"/>
</dbReference>
<gene>
    <name evidence="3" type="ORF">HOLleu_24876</name>
</gene>
<organism evidence="3 4">
    <name type="scientific">Holothuria leucospilota</name>
    <name type="common">Black long sea cucumber</name>
    <name type="synonym">Mertensiothuria leucospilota</name>
    <dbReference type="NCBI Taxonomy" id="206669"/>
    <lineage>
        <taxon>Eukaryota</taxon>
        <taxon>Metazoa</taxon>
        <taxon>Echinodermata</taxon>
        <taxon>Eleutherozoa</taxon>
        <taxon>Echinozoa</taxon>
        <taxon>Holothuroidea</taxon>
        <taxon>Aspidochirotacea</taxon>
        <taxon>Aspidochirotida</taxon>
        <taxon>Holothuriidae</taxon>
        <taxon>Holothuria</taxon>
    </lineage>
</organism>
<dbReference type="AlphaFoldDB" id="A0A9Q1BS66"/>
<feature type="transmembrane region" description="Helical" evidence="1">
    <location>
        <begin position="357"/>
        <end position="379"/>
    </location>
</feature>
<accession>A0A9Q1BS66</accession>
<protein>
    <submittedName>
        <fullName evidence="3">Uncharacterized protein</fullName>
    </submittedName>
</protein>
<comment type="caution">
    <text evidence="3">The sequence shown here is derived from an EMBL/GenBank/DDBJ whole genome shotgun (WGS) entry which is preliminary data.</text>
</comment>
<keyword evidence="2" id="KW-0732">Signal</keyword>
<evidence type="ECO:0000256" key="2">
    <source>
        <dbReference type="SAM" id="SignalP"/>
    </source>
</evidence>
<keyword evidence="1" id="KW-0812">Transmembrane</keyword>
<sequence length="535" mass="59745">MLMRSEILLLMCCCVSLTLVWSKTDCRKMFHYRVLLSDNMNLSCTMRTTCSRGLWGRDRDEKVFLQDGCTDCGDRFAVTTNLPLGINILQVSNVSENEADIYYCACEYPRYKSNDTDKDIVACFNLTTYRRPDCRLSVGVNGKIFEFDGYYNEDTKKKINVTVNDRIWVDCSYGAKRKTNCSHLENNGVIVGSPSQYWCKFSCISFRSNMTCKIRFMVHSLPPNSLNSSHTSTQTQEIVSFTSWSTTTSKTSSRSTLQHFTNTKTTPFSMQDLFTAFPTEDKQSTEYQTSTLDAETSTSFYKNARLPYVTSATKVDIDLVTEASTSGFSHIYISSYTSLTTTTSVNVATPNDTTTSLIIISCVILLTSMISVLFCIHVFGFHMCDDKEEWVNPIYETADDIQLQGVIRISSNQYEDGGAVVMEACSAPRSVKTSTVNPNQINFNAESKGGGTVTSEVTLCDPMDTLGHGVTSFSEDFIESSKTGFLQDDNFQTAKDYNLETIGLSNLCLASTITGSASDRPTSPHCYEVVKQFEN</sequence>